<gene>
    <name evidence="5" type="ORF">HMPREF9473_04597</name>
</gene>
<dbReference type="AlphaFoldDB" id="G5IM69"/>
<dbReference type="HOGENOM" id="CLU_023194_7_2_9"/>
<comment type="caution">
    <text evidence="5">The sequence shown here is derived from an EMBL/GenBank/DDBJ whole genome shotgun (WGS) entry which is preliminary data.</text>
</comment>
<reference evidence="5 6" key="1">
    <citation type="submission" date="2011-08" db="EMBL/GenBank/DDBJ databases">
        <title>The Genome Sequence of Clostridium hathewayi WAL-18680.</title>
        <authorList>
            <consortium name="The Broad Institute Genome Sequencing Platform"/>
            <person name="Earl A."/>
            <person name="Ward D."/>
            <person name="Feldgarden M."/>
            <person name="Gevers D."/>
            <person name="Finegold S.M."/>
            <person name="Summanen P.H."/>
            <person name="Molitoris D.R."/>
            <person name="Song M."/>
            <person name="Daigneault M."/>
            <person name="Allen-Vercoe E."/>
            <person name="Young S.K."/>
            <person name="Zeng Q."/>
            <person name="Gargeya S."/>
            <person name="Fitzgerald M."/>
            <person name="Haas B."/>
            <person name="Abouelleil A."/>
            <person name="Alvarado L."/>
            <person name="Arachchi H.M."/>
            <person name="Berlin A."/>
            <person name="Brown A."/>
            <person name="Chapman S.B."/>
            <person name="Chen Z."/>
            <person name="Dunbar C."/>
            <person name="Freedman E."/>
            <person name="Gearin G."/>
            <person name="Gellesch M."/>
            <person name="Goldberg J."/>
            <person name="Griggs A."/>
            <person name="Gujja S."/>
            <person name="Heiman D."/>
            <person name="Howarth C."/>
            <person name="Larson L."/>
            <person name="Lui A."/>
            <person name="MacDonald P.J.P."/>
            <person name="Montmayeur A."/>
            <person name="Murphy C."/>
            <person name="Neiman D."/>
            <person name="Pearson M."/>
            <person name="Priest M."/>
            <person name="Roberts A."/>
            <person name="Saif S."/>
            <person name="Shea T."/>
            <person name="Shenoy N."/>
            <person name="Sisk P."/>
            <person name="Stolte C."/>
            <person name="Sykes S."/>
            <person name="Wortman J."/>
            <person name="Nusbaum C."/>
            <person name="Birren B."/>
        </authorList>
    </citation>
    <scope>NUCLEOTIDE SEQUENCE [LARGE SCALE GENOMIC DNA]</scope>
    <source>
        <strain evidence="5 6">WAL-18680</strain>
    </source>
</reference>
<proteinExistence type="inferred from homology"/>
<comment type="similarity">
    <text evidence="1">Belongs to the Gfo/Idh/MocA family.</text>
</comment>
<evidence type="ECO:0000313" key="5">
    <source>
        <dbReference type="EMBL" id="EHI57488.1"/>
    </source>
</evidence>
<dbReference type="InterPro" id="IPR050984">
    <property type="entry name" value="Gfo/Idh/MocA_domain"/>
</dbReference>
<feature type="domain" description="GFO/IDH/MocA-like oxidoreductase" evidence="4">
    <location>
        <begin position="131"/>
        <end position="245"/>
    </location>
</feature>
<dbReference type="Pfam" id="PF01408">
    <property type="entry name" value="GFO_IDH_MocA"/>
    <property type="match status" value="1"/>
</dbReference>
<evidence type="ECO:0000259" key="4">
    <source>
        <dbReference type="Pfam" id="PF22725"/>
    </source>
</evidence>
<dbReference type="GO" id="GO:0016491">
    <property type="term" value="F:oxidoreductase activity"/>
    <property type="evidence" value="ECO:0007669"/>
    <property type="project" value="UniProtKB-KW"/>
</dbReference>
<dbReference type="EMBL" id="ADLN01000120">
    <property type="protein sequence ID" value="EHI57488.1"/>
    <property type="molecule type" value="Genomic_DNA"/>
</dbReference>
<feature type="domain" description="Gfo/Idh/MocA-like oxidoreductase N-terminal" evidence="3">
    <location>
        <begin position="4"/>
        <end position="120"/>
    </location>
</feature>
<dbReference type="SUPFAM" id="SSF51735">
    <property type="entry name" value="NAD(P)-binding Rossmann-fold domains"/>
    <property type="match status" value="1"/>
</dbReference>
<evidence type="ECO:0000313" key="6">
    <source>
        <dbReference type="Proteomes" id="UP000005384"/>
    </source>
</evidence>
<dbReference type="InterPro" id="IPR055170">
    <property type="entry name" value="GFO_IDH_MocA-like_dom"/>
</dbReference>
<keyword evidence="6" id="KW-1185">Reference proteome</keyword>
<dbReference type="Pfam" id="PF22725">
    <property type="entry name" value="GFO_IDH_MocA_C3"/>
    <property type="match status" value="1"/>
</dbReference>
<name>G5IM69_9FIRM</name>
<sequence>MKSMNMAILGAGRIAGTMAETIREMKWVNSYAVASRSKEKAESFAGEYGFEKAYGSYEEMVQDPEVDLVYVASPHSHHYEHIKLCLEHGKHVLCEKAFTVNEAQAREVFAMAKERNLLVTEAMWVRYMPMVRTLQDVIKSGVIGKVSTVTANLYYLIDGVERIQSPALAGGALLDVGVYTLTFASVVMGDEIDRIQAGCVKTEQGVDAQNSITIFYKDGRMAQLCSGIMSLSDRKGMIYGSKGYIIVENINNFESIQVYNVDRKMVAEYPCPPQISGYEYEVMACVEAVRNGWTECPQMPHEQTLEIMRQMDEVRRQLGVSYPFETEN</sequence>
<dbReference type="InterPro" id="IPR000683">
    <property type="entry name" value="Gfo/Idh/MocA-like_OxRdtase_N"/>
</dbReference>
<dbReference type="PANTHER" id="PTHR22604">
    <property type="entry name" value="OXIDOREDUCTASES"/>
    <property type="match status" value="1"/>
</dbReference>
<dbReference type="Gene3D" id="3.40.50.720">
    <property type="entry name" value="NAD(P)-binding Rossmann-like Domain"/>
    <property type="match status" value="1"/>
</dbReference>
<evidence type="ECO:0000256" key="1">
    <source>
        <dbReference type="ARBA" id="ARBA00010928"/>
    </source>
</evidence>
<dbReference type="PANTHER" id="PTHR22604:SF105">
    <property type="entry name" value="TRANS-1,2-DIHYDROBENZENE-1,2-DIOL DEHYDROGENASE"/>
    <property type="match status" value="1"/>
</dbReference>
<dbReference type="Proteomes" id="UP000005384">
    <property type="component" value="Unassembled WGS sequence"/>
</dbReference>
<dbReference type="GO" id="GO:0000166">
    <property type="term" value="F:nucleotide binding"/>
    <property type="evidence" value="ECO:0007669"/>
    <property type="project" value="InterPro"/>
</dbReference>
<dbReference type="SUPFAM" id="SSF55347">
    <property type="entry name" value="Glyceraldehyde-3-phosphate dehydrogenase-like, C-terminal domain"/>
    <property type="match status" value="1"/>
</dbReference>
<organism evidence="5 6">
    <name type="scientific">Hungatella hathewayi WAL-18680</name>
    <dbReference type="NCBI Taxonomy" id="742737"/>
    <lineage>
        <taxon>Bacteria</taxon>
        <taxon>Bacillati</taxon>
        <taxon>Bacillota</taxon>
        <taxon>Clostridia</taxon>
        <taxon>Lachnospirales</taxon>
        <taxon>Lachnospiraceae</taxon>
        <taxon>Hungatella</taxon>
    </lineage>
</organism>
<evidence type="ECO:0000259" key="3">
    <source>
        <dbReference type="Pfam" id="PF01408"/>
    </source>
</evidence>
<protein>
    <submittedName>
        <fullName evidence="5">Uncharacterized protein</fullName>
    </submittedName>
</protein>
<dbReference type="PATRIC" id="fig|742737.3.peg.4584"/>
<keyword evidence="2" id="KW-0560">Oxidoreductase</keyword>
<dbReference type="InterPro" id="IPR036291">
    <property type="entry name" value="NAD(P)-bd_dom_sf"/>
</dbReference>
<dbReference type="Gene3D" id="3.30.360.10">
    <property type="entry name" value="Dihydrodipicolinate Reductase, domain 2"/>
    <property type="match status" value="1"/>
</dbReference>
<evidence type="ECO:0000256" key="2">
    <source>
        <dbReference type="ARBA" id="ARBA00023002"/>
    </source>
</evidence>
<accession>G5IM69</accession>